<dbReference type="InterPro" id="IPR021686">
    <property type="entry name" value="DUF3268"/>
</dbReference>
<dbReference type="RefSeq" id="WP_120750225.1">
    <property type="nucleotide sequence ID" value="NZ_RBAH01000023.1"/>
</dbReference>
<dbReference type="EMBL" id="RBAH01000023">
    <property type="protein sequence ID" value="RKN75029.1"/>
    <property type="molecule type" value="Genomic_DNA"/>
</dbReference>
<dbReference type="Pfam" id="PF11672">
    <property type="entry name" value="DUF3268"/>
    <property type="match status" value="1"/>
</dbReference>
<evidence type="ECO:0000313" key="1">
    <source>
        <dbReference type="EMBL" id="RKN75029.1"/>
    </source>
</evidence>
<reference evidence="1 2" key="1">
    <citation type="journal article" date="2007" name="Int. J. Syst. Evol. Microbiol.">
        <title>Paenibacillus ginsengarvi sp. nov., isolated from soil from ginseng cultivation.</title>
        <authorList>
            <person name="Yoon M.H."/>
            <person name="Ten L.N."/>
            <person name="Im W.T."/>
        </authorList>
    </citation>
    <scope>NUCLEOTIDE SEQUENCE [LARGE SCALE GENOMIC DNA]</scope>
    <source>
        <strain evidence="1 2">KCTC 13059</strain>
    </source>
</reference>
<accession>A0A3B0BS27</accession>
<name>A0A3B0BS27_9BACL</name>
<dbReference type="OrthoDB" id="1028010at2"/>
<protein>
    <submittedName>
        <fullName evidence="1">Uncharacterized protein</fullName>
    </submittedName>
</protein>
<dbReference type="Proteomes" id="UP000282311">
    <property type="component" value="Unassembled WGS sequence"/>
</dbReference>
<dbReference type="AlphaFoldDB" id="A0A3B0BS27"/>
<evidence type="ECO:0000313" key="2">
    <source>
        <dbReference type="Proteomes" id="UP000282311"/>
    </source>
</evidence>
<gene>
    <name evidence="1" type="ORF">D7M11_26200</name>
</gene>
<sequence>MPFLQQSGYLYEQCGHYGREYGNGRCYKCTNFDAYVGVHTGTMIPLGRLANSELRAGRTTDGYGAAEIAALR</sequence>
<organism evidence="1 2">
    <name type="scientific">Paenibacillus ginsengarvi</name>
    <dbReference type="NCBI Taxonomy" id="400777"/>
    <lineage>
        <taxon>Bacteria</taxon>
        <taxon>Bacillati</taxon>
        <taxon>Bacillota</taxon>
        <taxon>Bacilli</taxon>
        <taxon>Bacillales</taxon>
        <taxon>Paenibacillaceae</taxon>
        <taxon>Paenibacillus</taxon>
    </lineage>
</organism>
<keyword evidence="2" id="KW-1185">Reference proteome</keyword>
<proteinExistence type="predicted"/>
<comment type="caution">
    <text evidence="1">The sequence shown here is derived from an EMBL/GenBank/DDBJ whole genome shotgun (WGS) entry which is preliminary data.</text>
</comment>